<comment type="caution">
    <text evidence="6">The sequence shown here is derived from an EMBL/GenBank/DDBJ whole genome shotgun (WGS) entry which is preliminary data.</text>
</comment>
<comment type="domain">
    <text evidence="5">The RxLR-dEER motif acts to carry the protein into the host cell cytoplasm through binding to cell surface phosphatidylinositol-3-phosphate.</text>
</comment>
<keyword evidence="7" id="KW-1185">Reference proteome</keyword>
<protein>
    <recommendedName>
        <fullName evidence="5">RxLR effector protein</fullName>
    </recommendedName>
</protein>
<evidence type="ECO:0000256" key="3">
    <source>
        <dbReference type="ARBA" id="ARBA00022525"/>
    </source>
</evidence>
<feature type="signal peptide" evidence="5">
    <location>
        <begin position="1"/>
        <end position="20"/>
    </location>
</feature>
<dbReference type="Proteomes" id="UP001165121">
    <property type="component" value="Unassembled WGS sequence"/>
</dbReference>
<organism evidence="6 7">
    <name type="scientific">Phytophthora fragariaefolia</name>
    <dbReference type="NCBI Taxonomy" id="1490495"/>
    <lineage>
        <taxon>Eukaryota</taxon>
        <taxon>Sar</taxon>
        <taxon>Stramenopiles</taxon>
        <taxon>Oomycota</taxon>
        <taxon>Peronosporomycetes</taxon>
        <taxon>Peronosporales</taxon>
        <taxon>Peronosporaceae</taxon>
        <taxon>Phytophthora</taxon>
    </lineage>
</organism>
<sequence>MRLPFIFLMAAVAMVATSTAISTEQPHSLSIGDEKRFLRSYKTTGDDGDDGVEEAEDRRGGANLFALSKLNEMESSVKTFKRFKNWKDYGYTPRTLNDALKSRGVLQKYKGPYEMYHANYYTI</sequence>
<dbReference type="OrthoDB" id="128182at2759"/>
<evidence type="ECO:0000256" key="1">
    <source>
        <dbReference type="ARBA" id="ARBA00004613"/>
    </source>
</evidence>
<name>A0A9W6Y413_9STRA</name>
<reference evidence="6" key="1">
    <citation type="submission" date="2023-04" db="EMBL/GenBank/DDBJ databases">
        <title>Phytophthora fragariaefolia NBRC 109709.</title>
        <authorList>
            <person name="Ichikawa N."/>
            <person name="Sato H."/>
            <person name="Tonouchi N."/>
        </authorList>
    </citation>
    <scope>NUCLEOTIDE SEQUENCE</scope>
    <source>
        <strain evidence="6">NBRC 109709</strain>
    </source>
</reference>
<keyword evidence="3 5" id="KW-0964">Secreted</keyword>
<dbReference type="AlphaFoldDB" id="A0A9W6Y413"/>
<feature type="chain" id="PRO_5041017340" description="RxLR effector protein" evidence="5">
    <location>
        <begin position="21"/>
        <end position="123"/>
    </location>
</feature>
<dbReference type="GO" id="GO:0005576">
    <property type="term" value="C:extracellular region"/>
    <property type="evidence" value="ECO:0007669"/>
    <property type="project" value="UniProtKB-SubCell"/>
</dbReference>
<evidence type="ECO:0000313" key="6">
    <source>
        <dbReference type="EMBL" id="GMF51458.1"/>
    </source>
</evidence>
<dbReference type="Pfam" id="PF16810">
    <property type="entry name" value="RXLR"/>
    <property type="match status" value="1"/>
</dbReference>
<dbReference type="InterPro" id="IPR031825">
    <property type="entry name" value="RXLR"/>
</dbReference>
<gene>
    <name evidence="6" type="ORF">Pfra01_002080100</name>
</gene>
<proteinExistence type="inferred from homology"/>
<evidence type="ECO:0000256" key="2">
    <source>
        <dbReference type="ARBA" id="ARBA00010400"/>
    </source>
</evidence>
<comment type="function">
    <text evidence="5">Effector that suppresses plant defense responses during pathogen infection.</text>
</comment>
<keyword evidence="4 5" id="KW-0732">Signal</keyword>
<comment type="subcellular location">
    <subcellularLocation>
        <location evidence="1 5">Secreted</location>
    </subcellularLocation>
</comment>
<dbReference type="EMBL" id="BSXT01002909">
    <property type="protein sequence ID" value="GMF51458.1"/>
    <property type="molecule type" value="Genomic_DNA"/>
</dbReference>
<evidence type="ECO:0000313" key="7">
    <source>
        <dbReference type="Proteomes" id="UP001165121"/>
    </source>
</evidence>
<evidence type="ECO:0000256" key="4">
    <source>
        <dbReference type="ARBA" id="ARBA00022729"/>
    </source>
</evidence>
<comment type="similarity">
    <text evidence="2 5">Belongs to the RxLR effector family.</text>
</comment>
<evidence type="ECO:0000256" key="5">
    <source>
        <dbReference type="RuleBase" id="RU367124"/>
    </source>
</evidence>
<accession>A0A9W6Y413</accession>